<reference evidence="2 3" key="1">
    <citation type="submission" date="2013-05" db="EMBL/GenBank/DDBJ databases">
        <title>Draft genome sequence of Rubidibacter lacunae KORDI 51-2.</title>
        <authorList>
            <person name="Choi D.H."/>
            <person name="Noh J.H."/>
            <person name="Kwon K.-K."/>
            <person name="Lee J.-H."/>
            <person name="Ryu J.-Y."/>
        </authorList>
    </citation>
    <scope>NUCLEOTIDE SEQUENCE [LARGE SCALE GENOMIC DNA]</scope>
    <source>
        <strain evidence="2 3">KORDI 51-2</strain>
    </source>
</reference>
<feature type="transmembrane region" description="Helical" evidence="1">
    <location>
        <begin position="12"/>
        <end position="37"/>
    </location>
</feature>
<dbReference type="EMBL" id="ASSJ01000047">
    <property type="protein sequence ID" value="ERN41603.1"/>
    <property type="molecule type" value="Genomic_DNA"/>
</dbReference>
<name>U5DAP1_9CHRO</name>
<organism evidence="2 3">
    <name type="scientific">Rubidibacter lacunae KORDI 51-2</name>
    <dbReference type="NCBI Taxonomy" id="582515"/>
    <lineage>
        <taxon>Bacteria</taxon>
        <taxon>Bacillati</taxon>
        <taxon>Cyanobacteriota</taxon>
        <taxon>Cyanophyceae</taxon>
        <taxon>Oscillatoriophycideae</taxon>
        <taxon>Chroococcales</taxon>
        <taxon>Aphanothecaceae</taxon>
        <taxon>Rubidibacter</taxon>
    </lineage>
</organism>
<feature type="transmembrane region" description="Helical" evidence="1">
    <location>
        <begin position="79"/>
        <end position="96"/>
    </location>
</feature>
<feature type="transmembrane region" description="Helical" evidence="1">
    <location>
        <begin position="116"/>
        <end position="141"/>
    </location>
</feature>
<keyword evidence="1" id="KW-0472">Membrane</keyword>
<dbReference type="InParanoid" id="U5DAP1"/>
<protein>
    <submittedName>
        <fullName evidence="2">Uncharacterized protein</fullName>
    </submittedName>
</protein>
<evidence type="ECO:0000256" key="1">
    <source>
        <dbReference type="SAM" id="Phobius"/>
    </source>
</evidence>
<evidence type="ECO:0000313" key="3">
    <source>
        <dbReference type="Proteomes" id="UP000016960"/>
    </source>
</evidence>
<keyword evidence="1" id="KW-0812">Transmembrane</keyword>
<sequence>MIIRKRSSYSIKLWYLLWTTWALSLLLVITLLCGMAIYDPYFHPPHIYIFLALVFFNGLVFSSIIGMPSLLVGVSVESAANLAIAVLVGLVQWFFIHQVGRFWLLNWQNHKWYWKPLFPILLVGYYVITGSLSISLLALAVD</sequence>
<comment type="caution">
    <text evidence="2">The sequence shown here is derived from an EMBL/GenBank/DDBJ whole genome shotgun (WGS) entry which is preliminary data.</text>
</comment>
<evidence type="ECO:0000313" key="2">
    <source>
        <dbReference type="EMBL" id="ERN41603.1"/>
    </source>
</evidence>
<dbReference type="Proteomes" id="UP000016960">
    <property type="component" value="Unassembled WGS sequence"/>
</dbReference>
<feature type="transmembrane region" description="Helical" evidence="1">
    <location>
        <begin position="49"/>
        <end position="72"/>
    </location>
</feature>
<dbReference type="AlphaFoldDB" id="U5DAP1"/>
<keyword evidence="3" id="KW-1185">Reference proteome</keyword>
<gene>
    <name evidence="2" type="ORF">KR51_00018250</name>
</gene>
<proteinExistence type="predicted"/>
<keyword evidence="1" id="KW-1133">Transmembrane helix</keyword>
<accession>U5DAP1</accession>